<dbReference type="NCBIfam" id="TIGR00514">
    <property type="entry name" value="accC"/>
    <property type="match status" value="1"/>
</dbReference>
<evidence type="ECO:0000256" key="10">
    <source>
        <dbReference type="ARBA" id="ARBA00022842"/>
    </source>
</evidence>
<dbReference type="InterPro" id="IPR004549">
    <property type="entry name" value="Acetyl_CoA_COase_biotin_COase"/>
</dbReference>
<dbReference type="GO" id="GO:0005524">
    <property type="term" value="F:ATP binding"/>
    <property type="evidence" value="ECO:0007669"/>
    <property type="project" value="UniProtKB-UniRule"/>
</dbReference>
<keyword evidence="8" id="KW-0276">Fatty acid metabolism</keyword>
<evidence type="ECO:0000256" key="3">
    <source>
        <dbReference type="ARBA" id="ARBA00011750"/>
    </source>
</evidence>
<dbReference type="Gene3D" id="3.30.470.20">
    <property type="entry name" value="ATP-grasp fold, B domain"/>
    <property type="match status" value="1"/>
</dbReference>
<dbReference type="PANTHER" id="PTHR18866:SF33">
    <property type="entry name" value="METHYLCROTONOYL-COA CARBOXYLASE SUBUNIT ALPHA, MITOCHONDRIAL-RELATED"/>
    <property type="match status" value="1"/>
</dbReference>
<dbReference type="NCBIfam" id="NF004085">
    <property type="entry name" value="PRK05586.1"/>
    <property type="match status" value="1"/>
</dbReference>
<dbReference type="InterPro" id="IPR005482">
    <property type="entry name" value="Biotin_COase_C"/>
</dbReference>
<gene>
    <name evidence="18" type="ORF">SAMN04487752_0741</name>
</gene>
<dbReference type="InterPro" id="IPR016185">
    <property type="entry name" value="PreATP-grasp_dom_sf"/>
</dbReference>
<dbReference type="Pfam" id="PF00289">
    <property type="entry name" value="Biotin_carb_N"/>
    <property type="match status" value="1"/>
</dbReference>
<dbReference type="EMBL" id="FNJW01000008">
    <property type="protein sequence ID" value="SDQ10900.1"/>
    <property type="molecule type" value="Genomic_DNA"/>
</dbReference>
<dbReference type="PROSITE" id="PS00866">
    <property type="entry name" value="CPSASE_1"/>
    <property type="match status" value="1"/>
</dbReference>
<dbReference type="SUPFAM" id="SSF56059">
    <property type="entry name" value="Glutathione synthetase ATP-binding domain-like"/>
    <property type="match status" value="1"/>
</dbReference>
<keyword evidence="19" id="KW-1185">Reference proteome</keyword>
<evidence type="ECO:0000313" key="18">
    <source>
        <dbReference type="EMBL" id="SDQ10900.1"/>
    </source>
</evidence>
<comment type="subunit">
    <text evidence="3">Acetyl-CoA carboxylase is a heterohexamer of biotin carboxyl carrier protein, biotin carboxylase and the two subunits of carboxyl transferase in a 2:2 complex.</text>
</comment>
<keyword evidence="10" id="KW-0460">Magnesium</keyword>
<dbReference type="InterPro" id="IPR005479">
    <property type="entry name" value="CPAse_ATP-bd"/>
</dbReference>
<dbReference type="Pfam" id="PF02786">
    <property type="entry name" value="CPSase_L_D2"/>
    <property type="match status" value="1"/>
</dbReference>
<keyword evidence="5" id="KW-0436">Ligase</keyword>
<dbReference type="AlphaFoldDB" id="A0A1H0Y729"/>
<dbReference type="InterPro" id="IPR050856">
    <property type="entry name" value="Biotin_carboxylase_complex"/>
</dbReference>
<dbReference type="GO" id="GO:0046872">
    <property type="term" value="F:metal ion binding"/>
    <property type="evidence" value="ECO:0007669"/>
    <property type="project" value="UniProtKB-KW"/>
</dbReference>
<evidence type="ECO:0000256" key="2">
    <source>
        <dbReference type="ARBA" id="ARBA00004956"/>
    </source>
</evidence>
<protein>
    <recommendedName>
        <fullName evidence="4">biotin carboxylase</fullName>
        <ecNumber evidence="4">6.3.4.14</ecNumber>
    </recommendedName>
</protein>
<evidence type="ECO:0000256" key="11">
    <source>
        <dbReference type="ARBA" id="ARBA00023160"/>
    </source>
</evidence>
<evidence type="ECO:0000256" key="9">
    <source>
        <dbReference type="ARBA" id="ARBA00022840"/>
    </source>
</evidence>
<dbReference type="RefSeq" id="WP_035023156.1">
    <property type="nucleotide sequence ID" value="NZ_CP084916.1"/>
</dbReference>
<evidence type="ECO:0000256" key="7">
    <source>
        <dbReference type="ARBA" id="ARBA00022741"/>
    </source>
</evidence>
<evidence type="ECO:0000259" key="16">
    <source>
        <dbReference type="PROSITE" id="PS50975"/>
    </source>
</evidence>
<dbReference type="FunFam" id="3.30.470.20:FF:000028">
    <property type="entry name" value="Methylcrotonoyl-CoA carboxylase subunit alpha, mitochondrial"/>
    <property type="match status" value="1"/>
</dbReference>
<dbReference type="PANTHER" id="PTHR18866">
    <property type="entry name" value="CARBOXYLASE:PYRUVATE/ACETYL-COA/PROPIONYL-COA CARBOXYLASE"/>
    <property type="match status" value="1"/>
</dbReference>
<accession>A0A1H0Y729</accession>
<comment type="pathway">
    <text evidence="2">Lipid metabolism; malonyl-CoA biosynthesis; malonyl-CoA from acetyl-CoA: step 1/1.</text>
</comment>
<dbReference type="FunFam" id="3.40.50.20:FF:000010">
    <property type="entry name" value="Propionyl-CoA carboxylase subunit alpha"/>
    <property type="match status" value="1"/>
</dbReference>
<keyword evidence="11" id="KW-0443">Lipid metabolism</keyword>
<name>A0A1H0Y729_9LACT</name>
<proteinExistence type="predicted"/>
<dbReference type="PROSITE" id="PS50975">
    <property type="entry name" value="ATP_GRASP"/>
    <property type="match status" value="1"/>
</dbReference>
<dbReference type="GO" id="GO:0006633">
    <property type="term" value="P:fatty acid biosynthetic process"/>
    <property type="evidence" value="ECO:0007669"/>
    <property type="project" value="UniProtKB-KW"/>
</dbReference>
<feature type="domain" description="ATP-grasp" evidence="16">
    <location>
        <begin position="120"/>
        <end position="317"/>
    </location>
</feature>
<dbReference type="InterPro" id="IPR005481">
    <property type="entry name" value="BC-like_N"/>
</dbReference>
<organism evidence="18 19">
    <name type="scientific">Carnobacterium viridans</name>
    <dbReference type="NCBI Taxonomy" id="174587"/>
    <lineage>
        <taxon>Bacteria</taxon>
        <taxon>Bacillati</taxon>
        <taxon>Bacillota</taxon>
        <taxon>Bacilli</taxon>
        <taxon>Lactobacillales</taxon>
        <taxon>Carnobacteriaceae</taxon>
        <taxon>Carnobacterium</taxon>
    </lineage>
</organism>
<evidence type="ECO:0000256" key="4">
    <source>
        <dbReference type="ARBA" id="ARBA00013263"/>
    </source>
</evidence>
<evidence type="ECO:0000256" key="13">
    <source>
        <dbReference type="ARBA" id="ARBA00023267"/>
    </source>
</evidence>
<evidence type="ECO:0000256" key="15">
    <source>
        <dbReference type="PROSITE-ProRule" id="PRU00409"/>
    </source>
</evidence>
<evidence type="ECO:0000256" key="14">
    <source>
        <dbReference type="ARBA" id="ARBA00048600"/>
    </source>
</evidence>
<evidence type="ECO:0000256" key="1">
    <source>
        <dbReference type="ARBA" id="ARBA00003761"/>
    </source>
</evidence>
<dbReference type="SUPFAM" id="SSF51246">
    <property type="entry name" value="Rudiment single hybrid motif"/>
    <property type="match status" value="1"/>
</dbReference>
<keyword evidence="9 15" id="KW-0067">ATP-binding</keyword>
<dbReference type="GO" id="GO:0004075">
    <property type="term" value="F:biotin carboxylase activity"/>
    <property type="evidence" value="ECO:0007669"/>
    <property type="project" value="UniProtKB-EC"/>
</dbReference>
<dbReference type="InterPro" id="IPR011761">
    <property type="entry name" value="ATP-grasp"/>
</dbReference>
<comment type="catalytic activity">
    <reaction evidence="14">
        <text>N(6)-biotinyl-L-lysyl-[protein] + hydrogencarbonate + ATP = N(6)-carboxybiotinyl-L-lysyl-[protein] + ADP + phosphate + H(+)</text>
        <dbReference type="Rhea" id="RHEA:13501"/>
        <dbReference type="Rhea" id="RHEA-COMP:10505"/>
        <dbReference type="Rhea" id="RHEA-COMP:10506"/>
        <dbReference type="ChEBI" id="CHEBI:15378"/>
        <dbReference type="ChEBI" id="CHEBI:17544"/>
        <dbReference type="ChEBI" id="CHEBI:30616"/>
        <dbReference type="ChEBI" id="CHEBI:43474"/>
        <dbReference type="ChEBI" id="CHEBI:83144"/>
        <dbReference type="ChEBI" id="CHEBI:83145"/>
        <dbReference type="ChEBI" id="CHEBI:456216"/>
        <dbReference type="EC" id="6.3.4.14"/>
    </reaction>
</comment>
<dbReference type="InterPro" id="IPR011054">
    <property type="entry name" value="Rudment_hybrid_motif"/>
</dbReference>
<evidence type="ECO:0000256" key="5">
    <source>
        <dbReference type="ARBA" id="ARBA00022598"/>
    </source>
</evidence>
<dbReference type="GO" id="GO:2001295">
    <property type="term" value="P:malonyl-CoA biosynthetic process"/>
    <property type="evidence" value="ECO:0007669"/>
    <property type="project" value="UniProtKB-UniPathway"/>
</dbReference>
<dbReference type="NCBIfam" id="NF006367">
    <property type="entry name" value="PRK08591.1"/>
    <property type="match status" value="1"/>
</dbReference>
<evidence type="ECO:0000256" key="12">
    <source>
        <dbReference type="ARBA" id="ARBA00023211"/>
    </source>
</evidence>
<comment type="function">
    <text evidence="1">This protein is a component of the acetyl coenzyme A carboxylase complex; first, biotin carboxylase catalyzes the carboxylation of the carrier protein and then the transcarboxylase transfers the carboxyl group to form malonyl-CoA.</text>
</comment>
<dbReference type="EC" id="6.3.4.14" evidence="4"/>
<dbReference type="Pfam" id="PF02785">
    <property type="entry name" value="Biotin_carb_C"/>
    <property type="match status" value="1"/>
</dbReference>
<evidence type="ECO:0000259" key="17">
    <source>
        <dbReference type="PROSITE" id="PS50979"/>
    </source>
</evidence>
<dbReference type="Proteomes" id="UP000199481">
    <property type="component" value="Unassembled WGS sequence"/>
</dbReference>
<keyword evidence="13" id="KW-0092">Biotin</keyword>
<feature type="domain" description="Biotin carboxylation" evidence="17">
    <location>
        <begin position="1"/>
        <end position="447"/>
    </location>
</feature>
<dbReference type="PROSITE" id="PS00867">
    <property type="entry name" value="CPSASE_2"/>
    <property type="match status" value="1"/>
</dbReference>
<dbReference type="SUPFAM" id="SSF52440">
    <property type="entry name" value="PreATP-grasp domain"/>
    <property type="match status" value="1"/>
</dbReference>
<keyword evidence="7 15" id="KW-0547">Nucleotide-binding</keyword>
<keyword evidence="11" id="KW-0444">Lipid biosynthesis</keyword>
<dbReference type="InterPro" id="IPR011764">
    <property type="entry name" value="Biotin_carboxylation_dom"/>
</dbReference>
<sequence length="455" mass="50030">MFKKILIANRGEIAVRIIRACREMGIKTVAVYSEADRDALHMQLADEAICIGPAKAADSYLNMQSILSAAVVTNAQAIHPGFGFLSENSTFATMCKEMNVTFIGPDAATIDQMGNKANARALMIEANVPVIPGSEGFITDTNEAKQLADELGYPVMVKAAAGGGGKGMRKVLRTEDLAAAFNSAKNEAKAAFGDDQMYMEKIIEHARHIEVQLLGDHHGNVIHLGERDCSLQRNNQKVIEESPSVAINEQQRKSLGEIAVRAAKYVGYKNAGTIEFLLDQNGEFYFMEMNTRIQVEHPVTEMATEFDIVKEQLLIASGAELSIQQSDVRLTGHTIECRINAENPAFNFAPSPGTIQYLMMPSGGNGLRVDSAMFAGADIPPYYDAMIAKIITKGTNRAEAIAKMQRALGEMVIDGIISNQFFQEDLLMDKRFVNGEYDTSFLQDVFLKEWKPRIE</sequence>
<dbReference type="PROSITE" id="PS50979">
    <property type="entry name" value="BC"/>
    <property type="match status" value="1"/>
</dbReference>
<reference evidence="19" key="1">
    <citation type="submission" date="2016-10" db="EMBL/GenBank/DDBJ databases">
        <authorList>
            <person name="Varghese N."/>
            <person name="Submissions S."/>
        </authorList>
    </citation>
    <scope>NUCLEOTIDE SEQUENCE [LARGE SCALE GENOMIC DNA]</scope>
    <source>
        <strain evidence="19">MPL-11</strain>
    </source>
</reference>
<dbReference type="SMART" id="SM00878">
    <property type="entry name" value="Biotin_carb_C"/>
    <property type="match status" value="1"/>
</dbReference>
<evidence type="ECO:0000256" key="6">
    <source>
        <dbReference type="ARBA" id="ARBA00022723"/>
    </source>
</evidence>
<evidence type="ECO:0000256" key="8">
    <source>
        <dbReference type="ARBA" id="ARBA00022832"/>
    </source>
</evidence>
<keyword evidence="11" id="KW-0275">Fatty acid biosynthesis</keyword>
<dbReference type="FunFam" id="3.30.1490.20:FF:000018">
    <property type="entry name" value="Biotin carboxylase"/>
    <property type="match status" value="1"/>
</dbReference>
<dbReference type="UniPathway" id="UPA00655">
    <property type="reaction ID" value="UER00711"/>
</dbReference>
<dbReference type="OrthoDB" id="9807469at2"/>
<keyword evidence="6" id="KW-0479">Metal-binding</keyword>
<keyword evidence="12" id="KW-0464">Manganese</keyword>
<evidence type="ECO:0000313" key="19">
    <source>
        <dbReference type="Proteomes" id="UP000199481"/>
    </source>
</evidence>